<dbReference type="EMBL" id="OIVN01005680">
    <property type="protein sequence ID" value="SPD23588.1"/>
    <property type="molecule type" value="Genomic_DNA"/>
</dbReference>
<dbReference type="CDD" id="cd09272">
    <property type="entry name" value="RNase_HI_RT_Ty1"/>
    <property type="match status" value="1"/>
</dbReference>
<keyword evidence="1" id="KW-0812">Transmembrane</keyword>
<dbReference type="PANTHER" id="PTHR11439">
    <property type="entry name" value="GAG-POL-RELATED RETROTRANSPOSON"/>
    <property type="match status" value="1"/>
</dbReference>
<dbReference type="SUPFAM" id="SSF56672">
    <property type="entry name" value="DNA/RNA polymerases"/>
    <property type="match status" value="1"/>
</dbReference>
<keyword evidence="1" id="KW-0472">Membrane</keyword>
<feature type="transmembrane region" description="Helical" evidence="1">
    <location>
        <begin position="240"/>
        <end position="257"/>
    </location>
</feature>
<reference evidence="2" key="1">
    <citation type="submission" date="2018-02" db="EMBL/GenBank/DDBJ databases">
        <authorList>
            <person name="Cohen D.B."/>
            <person name="Kent A.D."/>
        </authorList>
    </citation>
    <scope>NUCLEOTIDE SEQUENCE</scope>
</reference>
<accession>A0A2N9IGK6</accession>
<sequence length="261" mass="29043">MVLSKLIEPGLPSLAILCISLASPPVSMIQHCLSADLIKFEMKDDGHLGYFLGLEVSSDSTRYYLSQAKYASDLLSRAGLTDTKVVSTPLEMKLALLPWMAHLSMMPLSISILGYSHSTHYAAVLHILRYIKGTMFHGLHFSAHSTLDLCAYSDFDWAGDPTDHHFTIGFCFFLGDSLISWHSKKQHIVSHSSTEAEYRVLANTTSEFLAFHWLLEDMGLTIVVLFRLRIMIFSMSAPSILGLIVIYASSSFCWHLASSSS</sequence>
<organism evidence="2">
    <name type="scientific">Fagus sylvatica</name>
    <name type="common">Beechnut</name>
    <dbReference type="NCBI Taxonomy" id="28930"/>
    <lineage>
        <taxon>Eukaryota</taxon>
        <taxon>Viridiplantae</taxon>
        <taxon>Streptophyta</taxon>
        <taxon>Embryophyta</taxon>
        <taxon>Tracheophyta</taxon>
        <taxon>Spermatophyta</taxon>
        <taxon>Magnoliopsida</taxon>
        <taxon>eudicotyledons</taxon>
        <taxon>Gunneridae</taxon>
        <taxon>Pentapetalae</taxon>
        <taxon>rosids</taxon>
        <taxon>fabids</taxon>
        <taxon>Fagales</taxon>
        <taxon>Fagaceae</taxon>
        <taxon>Fagus</taxon>
    </lineage>
</organism>
<keyword evidence="1" id="KW-1133">Transmembrane helix</keyword>
<evidence type="ECO:0000256" key="1">
    <source>
        <dbReference type="SAM" id="Phobius"/>
    </source>
</evidence>
<evidence type="ECO:0000313" key="2">
    <source>
        <dbReference type="EMBL" id="SPD23588.1"/>
    </source>
</evidence>
<protein>
    <recommendedName>
        <fullName evidence="3">Reverse transcriptase Ty1/copia-type domain-containing protein</fullName>
    </recommendedName>
</protein>
<evidence type="ECO:0008006" key="3">
    <source>
        <dbReference type="Google" id="ProtNLM"/>
    </source>
</evidence>
<name>A0A2N9IGK6_FAGSY</name>
<gene>
    <name evidence="2" type="ORF">FSB_LOCUS51470</name>
</gene>
<proteinExistence type="predicted"/>
<dbReference type="PANTHER" id="PTHR11439:SF461">
    <property type="entry name" value="OS10G0432200 PROTEIN"/>
    <property type="match status" value="1"/>
</dbReference>
<dbReference type="AlphaFoldDB" id="A0A2N9IGK6"/>
<dbReference type="InterPro" id="IPR043502">
    <property type="entry name" value="DNA/RNA_pol_sf"/>
</dbReference>